<dbReference type="GO" id="GO:0016020">
    <property type="term" value="C:membrane"/>
    <property type="evidence" value="ECO:0007669"/>
    <property type="project" value="UniProtKB-SubCell"/>
</dbReference>
<evidence type="ECO:0000313" key="8">
    <source>
        <dbReference type="EMBL" id="MDN4486592.1"/>
    </source>
</evidence>
<keyword evidence="5 7" id="KW-1133">Transmembrane helix</keyword>
<protein>
    <submittedName>
        <fullName evidence="8">Glycosyltransferase</fullName>
        <ecNumber evidence="8">2.4.-.-</ecNumber>
    </submittedName>
</protein>
<dbReference type="AlphaFoldDB" id="A0AAW7M7K3"/>
<dbReference type="EMBL" id="JAUHPX010000001">
    <property type="protein sequence ID" value="MDN4486592.1"/>
    <property type="molecule type" value="Genomic_DNA"/>
</dbReference>
<evidence type="ECO:0000256" key="4">
    <source>
        <dbReference type="ARBA" id="ARBA00022692"/>
    </source>
</evidence>
<keyword evidence="2 8" id="KW-0328">Glycosyltransferase</keyword>
<proteinExistence type="predicted"/>
<organism evidence="8 9">
    <name type="scientific">Demequina lignilytica</name>
    <dbReference type="NCBI Taxonomy" id="3051663"/>
    <lineage>
        <taxon>Bacteria</taxon>
        <taxon>Bacillati</taxon>
        <taxon>Actinomycetota</taxon>
        <taxon>Actinomycetes</taxon>
        <taxon>Micrococcales</taxon>
        <taxon>Demequinaceae</taxon>
        <taxon>Demequina</taxon>
    </lineage>
</organism>
<reference evidence="8" key="1">
    <citation type="submission" date="2023-06" db="EMBL/GenBank/DDBJ databases">
        <title>Sysu t00039.</title>
        <authorList>
            <person name="Gao L."/>
            <person name="Fang B.-Z."/>
            <person name="Li W.-J."/>
        </authorList>
    </citation>
    <scope>NUCLEOTIDE SEQUENCE</scope>
    <source>
        <strain evidence="8">SYSU T00039</strain>
    </source>
</reference>
<keyword evidence="4 7" id="KW-0812">Transmembrane</keyword>
<keyword evidence="6 7" id="KW-0472">Membrane</keyword>
<feature type="transmembrane region" description="Helical" evidence="7">
    <location>
        <begin position="374"/>
        <end position="397"/>
    </location>
</feature>
<dbReference type="Proteomes" id="UP001172737">
    <property type="component" value="Unassembled WGS sequence"/>
</dbReference>
<gene>
    <name evidence="8" type="ORF">QQX10_00255</name>
</gene>
<dbReference type="RefSeq" id="WP_301144175.1">
    <property type="nucleotide sequence ID" value="NZ_JAUHPX010000001.1"/>
</dbReference>
<evidence type="ECO:0000256" key="5">
    <source>
        <dbReference type="ARBA" id="ARBA00022989"/>
    </source>
</evidence>
<evidence type="ECO:0000256" key="6">
    <source>
        <dbReference type="ARBA" id="ARBA00023136"/>
    </source>
</evidence>
<evidence type="ECO:0000256" key="1">
    <source>
        <dbReference type="ARBA" id="ARBA00004141"/>
    </source>
</evidence>
<dbReference type="Pfam" id="PF13641">
    <property type="entry name" value="Glyco_tranf_2_3"/>
    <property type="match status" value="1"/>
</dbReference>
<sequence length="435" mass="48627">MPHDILTLAVLAVAVVLLVQAVASLVQTLYIWDSPDRIRAAGKPDTYEKPQHGFTVLLPARHEAEVIGETLRRLGEARYPRRLVELMVICTADDTSTIQAAERARFEHDLSNVTVLVFDGEPGKSRAMNLGLAAAKHELVTIFDSEDDVSPEIFSIVDTIYQRRDVDVLQCGVQLMDHDSHWFSAHNVLEYFFWFKSRMHYFAERGAVPLGGNTVFFRARDLRDVGGWDEHGLTEDADLGIRLSIEGKRFGVMYDAAHVTREEVPHSTRAFVKQRTRWNQGFLQIIRKGEWLHLPGLRKKILVGSVLTAPTFMAIVIACAPLFILIGITTKLPVMVSLLSFVPLLLAAVMLCTSVVGLYEFGKDQGLRIGPHRYLLLVLSFIPYQGLLMVSAVRATYRELTGRRGWEKTVHTGNHRIATPAPKPALVPVMASEAA</sequence>
<dbReference type="InterPro" id="IPR029044">
    <property type="entry name" value="Nucleotide-diphossugar_trans"/>
</dbReference>
<evidence type="ECO:0000256" key="3">
    <source>
        <dbReference type="ARBA" id="ARBA00022679"/>
    </source>
</evidence>
<dbReference type="InterPro" id="IPR050321">
    <property type="entry name" value="Glycosyltr_2/OpgH_subfam"/>
</dbReference>
<dbReference type="GO" id="GO:0016757">
    <property type="term" value="F:glycosyltransferase activity"/>
    <property type="evidence" value="ECO:0007669"/>
    <property type="project" value="UniProtKB-KW"/>
</dbReference>
<dbReference type="PANTHER" id="PTHR43867">
    <property type="entry name" value="CELLULOSE SYNTHASE CATALYTIC SUBUNIT A [UDP-FORMING]"/>
    <property type="match status" value="1"/>
</dbReference>
<keyword evidence="3 8" id="KW-0808">Transferase</keyword>
<dbReference type="SUPFAM" id="SSF53448">
    <property type="entry name" value="Nucleotide-diphospho-sugar transferases"/>
    <property type="match status" value="1"/>
</dbReference>
<dbReference type="PANTHER" id="PTHR43867:SF2">
    <property type="entry name" value="CELLULOSE SYNTHASE CATALYTIC SUBUNIT A [UDP-FORMING]"/>
    <property type="match status" value="1"/>
</dbReference>
<feature type="transmembrane region" description="Helical" evidence="7">
    <location>
        <begin position="6"/>
        <end position="32"/>
    </location>
</feature>
<dbReference type="EC" id="2.4.-.-" evidence="8"/>
<comment type="subcellular location">
    <subcellularLocation>
        <location evidence="1">Membrane</location>
        <topology evidence="1">Multi-pass membrane protein</topology>
    </subcellularLocation>
</comment>
<comment type="caution">
    <text evidence="8">The sequence shown here is derived from an EMBL/GenBank/DDBJ whole genome shotgun (WGS) entry which is preliminary data.</text>
</comment>
<feature type="transmembrane region" description="Helical" evidence="7">
    <location>
        <begin position="334"/>
        <end position="362"/>
    </location>
</feature>
<name>A0AAW7M7K3_9MICO</name>
<feature type="transmembrane region" description="Helical" evidence="7">
    <location>
        <begin position="301"/>
        <end position="328"/>
    </location>
</feature>
<keyword evidence="9" id="KW-1185">Reference proteome</keyword>
<dbReference type="Gene3D" id="3.90.550.10">
    <property type="entry name" value="Spore Coat Polysaccharide Biosynthesis Protein SpsA, Chain A"/>
    <property type="match status" value="1"/>
</dbReference>
<evidence type="ECO:0000313" key="9">
    <source>
        <dbReference type="Proteomes" id="UP001172737"/>
    </source>
</evidence>
<evidence type="ECO:0000256" key="2">
    <source>
        <dbReference type="ARBA" id="ARBA00022676"/>
    </source>
</evidence>
<accession>A0AAW7M7K3</accession>
<evidence type="ECO:0000256" key="7">
    <source>
        <dbReference type="SAM" id="Phobius"/>
    </source>
</evidence>